<name>A0A8S3YWA8_9EUPU</name>
<comment type="caution">
    <text evidence="6">The sequence shown here is derived from an EMBL/GenBank/DDBJ whole genome shotgun (WGS) entry which is preliminary data.</text>
</comment>
<feature type="transmembrane region" description="Helical" evidence="5">
    <location>
        <begin position="12"/>
        <end position="35"/>
    </location>
</feature>
<keyword evidence="2 5" id="KW-0812">Transmembrane</keyword>
<evidence type="ECO:0000256" key="2">
    <source>
        <dbReference type="ARBA" id="ARBA00022692"/>
    </source>
</evidence>
<dbReference type="GO" id="GO:0016020">
    <property type="term" value="C:membrane"/>
    <property type="evidence" value="ECO:0007669"/>
    <property type="project" value="UniProtKB-SubCell"/>
</dbReference>
<dbReference type="EMBL" id="CAJHNH020001013">
    <property type="protein sequence ID" value="CAG5121049.1"/>
    <property type="molecule type" value="Genomic_DNA"/>
</dbReference>
<reference evidence="6" key="1">
    <citation type="submission" date="2021-04" db="EMBL/GenBank/DDBJ databases">
        <authorList>
            <consortium name="Molecular Ecology Group"/>
        </authorList>
    </citation>
    <scope>NUCLEOTIDE SEQUENCE</scope>
</reference>
<evidence type="ECO:0000256" key="3">
    <source>
        <dbReference type="ARBA" id="ARBA00022989"/>
    </source>
</evidence>
<accession>A0A8S3YWA8</accession>
<proteinExistence type="predicted"/>
<evidence type="ECO:0000313" key="7">
    <source>
        <dbReference type="Proteomes" id="UP000678393"/>
    </source>
</evidence>
<keyword evidence="7" id="KW-1185">Reference proteome</keyword>
<dbReference type="InterPro" id="IPR008952">
    <property type="entry name" value="Tetraspanin_EC2_sf"/>
</dbReference>
<keyword evidence="3 5" id="KW-1133">Transmembrane helix</keyword>
<dbReference type="OrthoDB" id="6254918at2759"/>
<feature type="transmembrane region" description="Helical" evidence="5">
    <location>
        <begin position="96"/>
        <end position="118"/>
    </location>
</feature>
<evidence type="ECO:0008006" key="8">
    <source>
        <dbReference type="Google" id="ProtNLM"/>
    </source>
</evidence>
<keyword evidence="4 5" id="KW-0472">Membrane</keyword>
<evidence type="ECO:0000256" key="4">
    <source>
        <dbReference type="ARBA" id="ARBA00023136"/>
    </source>
</evidence>
<evidence type="ECO:0000256" key="5">
    <source>
        <dbReference type="SAM" id="Phobius"/>
    </source>
</evidence>
<dbReference type="AlphaFoldDB" id="A0A8S3YWA8"/>
<gene>
    <name evidence="6" type="ORF">CUNI_LOCUS6607</name>
</gene>
<feature type="transmembrane region" description="Helical" evidence="5">
    <location>
        <begin position="248"/>
        <end position="272"/>
    </location>
</feature>
<sequence>MSCISSCLGPGVFFTLNLVMFCLGLYLLTTGANILQLKDIQRFTSFRLPGEKFTKQLKLDMIPGVKILAGVGVFLGGWLMSTGFLGMAASMVGLKLLYMAFINLLVLSLLLWLCYVFAIKYLTYHAEEIHQVAQFTFEFGLRFNYWGSPNITTDFEKMVDAVQAELGCCGLDNYTEYRQFALIWLNNTDQEQVVPPSCCKLFTNVYLQNSTFLLTDDNCTRTPTAENSYIEQPCYSLMVTKIKANKVMFLRMAAGISVLLITMIALGVVLMVTGGGILG</sequence>
<comment type="subcellular location">
    <subcellularLocation>
        <location evidence="1">Membrane</location>
        <topology evidence="1">Multi-pass membrane protein</topology>
    </subcellularLocation>
</comment>
<evidence type="ECO:0000313" key="6">
    <source>
        <dbReference type="EMBL" id="CAG5121049.1"/>
    </source>
</evidence>
<dbReference type="Gene3D" id="1.10.1450.10">
    <property type="entry name" value="Tetraspanin"/>
    <property type="match status" value="1"/>
</dbReference>
<dbReference type="Proteomes" id="UP000678393">
    <property type="component" value="Unassembled WGS sequence"/>
</dbReference>
<evidence type="ECO:0000256" key="1">
    <source>
        <dbReference type="ARBA" id="ARBA00004141"/>
    </source>
</evidence>
<dbReference type="Pfam" id="PF00335">
    <property type="entry name" value="Tetraspanin"/>
    <property type="match status" value="1"/>
</dbReference>
<protein>
    <recommendedName>
        <fullName evidence="8">Tetraspanin</fullName>
    </recommendedName>
</protein>
<organism evidence="6 7">
    <name type="scientific">Candidula unifasciata</name>
    <dbReference type="NCBI Taxonomy" id="100452"/>
    <lineage>
        <taxon>Eukaryota</taxon>
        <taxon>Metazoa</taxon>
        <taxon>Spiralia</taxon>
        <taxon>Lophotrochozoa</taxon>
        <taxon>Mollusca</taxon>
        <taxon>Gastropoda</taxon>
        <taxon>Heterobranchia</taxon>
        <taxon>Euthyneura</taxon>
        <taxon>Panpulmonata</taxon>
        <taxon>Eupulmonata</taxon>
        <taxon>Stylommatophora</taxon>
        <taxon>Helicina</taxon>
        <taxon>Helicoidea</taxon>
        <taxon>Geomitridae</taxon>
        <taxon>Candidula</taxon>
    </lineage>
</organism>
<dbReference type="SUPFAM" id="SSF48652">
    <property type="entry name" value="Tetraspanin"/>
    <property type="match status" value="1"/>
</dbReference>
<dbReference type="InterPro" id="IPR018499">
    <property type="entry name" value="Tetraspanin/Peripherin"/>
</dbReference>
<feature type="transmembrane region" description="Helical" evidence="5">
    <location>
        <begin position="67"/>
        <end position="90"/>
    </location>
</feature>